<evidence type="ECO:0000313" key="2">
    <source>
        <dbReference type="Proteomes" id="UP000234503"/>
    </source>
</evidence>
<dbReference type="EMBL" id="PJZH01000001">
    <property type="protein sequence ID" value="PLR40580.1"/>
    <property type="molecule type" value="Genomic_DNA"/>
</dbReference>
<gene>
    <name evidence="1" type="ORF">CYR32_02245</name>
</gene>
<organism evidence="1 2">
    <name type="scientific">Chimaeribacter coloradensis</name>
    <dbReference type="NCBI Taxonomy" id="2060068"/>
    <lineage>
        <taxon>Bacteria</taxon>
        <taxon>Pseudomonadati</taxon>
        <taxon>Pseudomonadota</taxon>
        <taxon>Gammaproteobacteria</taxon>
        <taxon>Enterobacterales</taxon>
        <taxon>Yersiniaceae</taxon>
        <taxon>Chimaeribacter</taxon>
    </lineage>
</organism>
<protein>
    <submittedName>
        <fullName evidence="1">Uncharacterized protein</fullName>
    </submittedName>
</protein>
<dbReference type="Proteomes" id="UP000234503">
    <property type="component" value="Unassembled WGS sequence"/>
</dbReference>
<accession>A0A2N5EDH5</accession>
<sequence length="104" mass="11008">MSESLMQQLNRTLAQLEVVSKQGGEAGKRAQLLLSRLYPVKKAMLLQAIALQTPLYAALADALKQGADQAHQAQVGLIAPVSFVAGVENCMAKALILMHAGPQA</sequence>
<dbReference type="OrthoDB" id="6505386at2"/>
<evidence type="ECO:0000313" key="1">
    <source>
        <dbReference type="EMBL" id="PLR40580.1"/>
    </source>
</evidence>
<comment type="caution">
    <text evidence="1">The sequence shown here is derived from an EMBL/GenBank/DDBJ whole genome shotgun (WGS) entry which is preliminary data.</text>
</comment>
<dbReference type="RefSeq" id="WP_101822087.1">
    <property type="nucleotide sequence ID" value="NZ_PJZH01000001.1"/>
</dbReference>
<dbReference type="AlphaFoldDB" id="A0A2N5EDH5"/>
<reference evidence="1 2" key="1">
    <citation type="submission" date="2017-12" db="EMBL/GenBank/DDBJ databases">
        <title>Characterization of six clinical isolates of Enterochimera gen. nov., a novel genus of the Yersiniaciae family and the three species Enterochimera arupensis sp. nov., Enterochimera coloradensis sp. nov, and Enterochimera californica sp. nov.</title>
        <authorList>
            <person name="Rossi A."/>
            <person name="Fisher M."/>
        </authorList>
    </citation>
    <scope>NUCLEOTIDE SEQUENCE [LARGE SCALE GENOMIC DNA]</scope>
    <source>
        <strain evidence="2">2016-Iso4</strain>
    </source>
</reference>
<name>A0A2N5EDH5_9GAMM</name>
<keyword evidence="2" id="KW-1185">Reference proteome</keyword>
<proteinExistence type="predicted"/>